<evidence type="ECO:0008006" key="3">
    <source>
        <dbReference type="Google" id="ProtNLM"/>
    </source>
</evidence>
<name>A0ABS6APF0_9RHOB</name>
<gene>
    <name evidence="1" type="ORF">KNW02_20735</name>
</gene>
<dbReference type="Pfam" id="PF22769">
    <property type="entry name" value="DCD"/>
    <property type="match status" value="1"/>
</dbReference>
<dbReference type="Proteomes" id="UP001166191">
    <property type="component" value="Unassembled WGS sequence"/>
</dbReference>
<protein>
    <recommendedName>
        <fullName evidence="3">dUTPase-like domain-containing protein</fullName>
    </recommendedName>
</protein>
<sequence>MPYNENAIDCAAYTLRIGNENYISPDHKVEILSQHTKQKLRPGEGFAIPPGQFAFLTTQEEITVPDTAIAFISIRARPKFRGLINISGWLRRKL</sequence>
<keyword evidence="2" id="KW-1185">Reference proteome</keyword>
<dbReference type="InterPro" id="IPR011962">
    <property type="entry name" value="dCTP_deaminase"/>
</dbReference>
<evidence type="ECO:0000313" key="1">
    <source>
        <dbReference type="EMBL" id="MBU3032483.1"/>
    </source>
</evidence>
<organism evidence="1 2">
    <name type="scientific">Paracoccus marinaquae</name>
    <dbReference type="NCBI Taxonomy" id="2841926"/>
    <lineage>
        <taxon>Bacteria</taxon>
        <taxon>Pseudomonadati</taxon>
        <taxon>Pseudomonadota</taxon>
        <taxon>Alphaproteobacteria</taxon>
        <taxon>Rhodobacterales</taxon>
        <taxon>Paracoccaceae</taxon>
        <taxon>Paracoccus</taxon>
    </lineage>
</organism>
<evidence type="ECO:0000313" key="2">
    <source>
        <dbReference type="Proteomes" id="UP001166191"/>
    </source>
</evidence>
<comment type="caution">
    <text evidence="1">The sequence shown here is derived from an EMBL/GenBank/DDBJ whole genome shotgun (WGS) entry which is preliminary data.</text>
</comment>
<proteinExistence type="predicted"/>
<reference evidence="1" key="1">
    <citation type="submission" date="2021-06" db="EMBL/GenBank/DDBJ databases">
        <title>Paracoccus bacterium XHP0099 sp. nov., isolated from the surface waters of the Yellow Sea.</title>
        <authorList>
            <person name="Xue H."/>
            <person name="Zhang D."/>
        </authorList>
    </citation>
    <scope>NUCLEOTIDE SEQUENCE</scope>
    <source>
        <strain evidence="1">XHP0099</strain>
    </source>
</reference>
<dbReference type="EMBL" id="JAHKNG010000146">
    <property type="protein sequence ID" value="MBU3032483.1"/>
    <property type="molecule type" value="Genomic_DNA"/>
</dbReference>
<dbReference type="RefSeq" id="WP_216035060.1">
    <property type="nucleotide sequence ID" value="NZ_JAHKNG010000146.1"/>
</dbReference>
<accession>A0ABS6APF0</accession>